<name>A0A2G8SRX7_9APHY</name>
<dbReference type="Proteomes" id="UP000230002">
    <property type="component" value="Unassembled WGS sequence"/>
</dbReference>
<protein>
    <submittedName>
        <fullName evidence="1">Uncharacterized protein</fullName>
    </submittedName>
</protein>
<gene>
    <name evidence="1" type="ORF">GSI_00214</name>
</gene>
<evidence type="ECO:0000313" key="2">
    <source>
        <dbReference type="Proteomes" id="UP000230002"/>
    </source>
</evidence>
<dbReference type="AlphaFoldDB" id="A0A2G8SRX7"/>
<sequence length="128" mass="13943">MHRLFTKYPSLIRAIQHQDQTKTVYISCKVWVMATPRSSIDSGHIMDDAHQDILLPPSGTVVVSSSLLGAAVVQCGHSIDDGSRWEMVRTHQPDAVVEDDGHARAGVLAAARRMEGKYARSSGVYAAV</sequence>
<evidence type="ECO:0000313" key="1">
    <source>
        <dbReference type="EMBL" id="PIL36525.1"/>
    </source>
</evidence>
<reference evidence="1 2" key="1">
    <citation type="journal article" date="2015" name="Sci. Rep.">
        <title>Chromosome-level genome map provides insights into diverse defense mechanisms in the medicinal fungus Ganoderma sinense.</title>
        <authorList>
            <person name="Zhu Y."/>
            <person name="Xu J."/>
            <person name="Sun C."/>
            <person name="Zhou S."/>
            <person name="Xu H."/>
            <person name="Nelson D.R."/>
            <person name="Qian J."/>
            <person name="Song J."/>
            <person name="Luo H."/>
            <person name="Xiang L."/>
            <person name="Li Y."/>
            <person name="Xu Z."/>
            <person name="Ji A."/>
            <person name="Wang L."/>
            <person name="Lu S."/>
            <person name="Hayward A."/>
            <person name="Sun W."/>
            <person name="Li X."/>
            <person name="Schwartz D.C."/>
            <person name="Wang Y."/>
            <person name="Chen S."/>
        </authorList>
    </citation>
    <scope>NUCLEOTIDE SEQUENCE [LARGE SCALE GENOMIC DNA]</scope>
    <source>
        <strain evidence="1 2">ZZ0214-1</strain>
    </source>
</reference>
<organism evidence="1 2">
    <name type="scientific">Ganoderma sinense ZZ0214-1</name>
    <dbReference type="NCBI Taxonomy" id="1077348"/>
    <lineage>
        <taxon>Eukaryota</taxon>
        <taxon>Fungi</taxon>
        <taxon>Dikarya</taxon>
        <taxon>Basidiomycota</taxon>
        <taxon>Agaricomycotina</taxon>
        <taxon>Agaricomycetes</taxon>
        <taxon>Polyporales</taxon>
        <taxon>Polyporaceae</taxon>
        <taxon>Ganoderma</taxon>
    </lineage>
</organism>
<dbReference type="EMBL" id="AYKW01000001">
    <property type="protein sequence ID" value="PIL36525.1"/>
    <property type="molecule type" value="Genomic_DNA"/>
</dbReference>
<proteinExistence type="predicted"/>
<keyword evidence="2" id="KW-1185">Reference proteome</keyword>
<accession>A0A2G8SRX7</accession>
<comment type="caution">
    <text evidence="1">The sequence shown here is derived from an EMBL/GenBank/DDBJ whole genome shotgun (WGS) entry which is preliminary data.</text>
</comment>